<dbReference type="PANTHER" id="PTHR43229:SF2">
    <property type="entry name" value="NODULATION PROTEIN J"/>
    <property type="match status" value="1"/>
</dbReference>
<feature type="transmembrane region" description="Helical" evidence="6">
    <location>
        <begin position="35"/>
        <end position="53"/>
    </location>
</feature>
<dbReference type="InterPro" id="IPR051784">
    <property type="entry name" value="Nod_factor_ABC_transporter"/>
</dbReference>
<evidence type="ECO:0000256" key="1">
    <source>
        <dbReference type="ARBA" id="ARBA00004141"/>
    </source>
</evidence>
<dbReference type="RefSeq" id="WP_251914359.1">
    <property type="nucleotide sequence ID" value="NZ_JAMRXG010000009.1"/>
</dbReference>
<dbReference type="PIRSF" id="PIRSF006648">
    <property type="entry name" value="DrrB"/>
    <property type="match status" value="1"/>
</dbReference>
<evidence type="ECO:0000256" key="6">
    <source>
        <dbReference type="SAM" id="Phobius"/>
    </source>
</evidence>
<feature type="domain" description="ABC-2 type transporter transmembrane" evidence="7">
    <location>
        <begin position="63"/>
        <end position="250"/>
    </location>
</feature>
<keyword evidence="5" id="KW-0046">Antibiotic resistance</keyword>
<evidence type="ECO:0000256" key="3">
    <source>
        <dbReference type="ARBA" id="ARBA00022989"/>
    </source>
</evidence>
<accession>A0A9X2E842</accession>
<proteinExistence type="predicted"/>
<protein>
    <submittedName>
        <fullName evidence="8">ABC transporter permease</fullName>
    </submittedName>
</protein>
<dbReference type="GO" id="GO:0043190">
    <property type="term" value="C:ATP-binding cassette (ABC) transporter complex"/>
    <property type="evidence" value="ECO:0007669"/>
    <property type="project" value="InterPro"/>
</dbReference>
<feature type="transmembrane region" description="Helical" evidence="6">
    <location>
        <begin position="236"/>
        <end position="254"/>
    </location>
</feature>
<dbReference type="Pfam" id="PF12698">
    <property type="entry name" value="ABC2_membrane_3"/>
    <property type="match status" value="1"/>
</dbReference>
<dbReference type="InterPro" id="IPR000412">
    <property type="entry name" value="ABC_2_transport"/>
</dbReference>
<dbReference type="GO" id="GO:0046677">
    <property type="term" value="P:response to antibiotic"/>
    <property type="evidence" value="ECO:0007669"/>
    <property type="project" value="UniProtKB-KW"/>
</dbReference>
<dbReference type="EMBL" id="JAMRXG010000009">
    <property type="protein sequence ID" value="MCM6776039.1"/>
    <property type="molecule type" value="Genomic_DNA"/>
</dbReference>
<evidence type="ECO:0000256" key="4">
    <source>
        <dbReference type="ARBA" id="ARBA00023136"/>
    </source>
</evidence>
<dbReference type="InterPro" id="IPR013525">
    <property type="entry name" value="ABC2_TM"/>
</dbReference>
<keyword evidence="9" id="KW-1185">Reference proteome</keyword>
<keyword evidence="4 6" id="KW-0472">Membrane</keyword>
<dbReference type="Proteomes" id="UP001139157">
    <property type="component" value="Unassembled WGS sequence"/>
</dbReference>
<reference evidence="8" key="1">
    <citation type="submission" date="2022-06" db="EMBL/GenBank/DDBJ databases">
        <title>Novel species in genus nocardia.</title>
        <authorList>
            <person name="Li F."/>
        </authorList>
    </citation>
    <scope>NUCLEOTIDE SEQUENCE</scope>
    <source>
        <strain evidence="8">CDC141</strain>
    </source>
</reference>
<evidence type="ECO:0000313" key="8">
    <source>
        <dbReference type="EMBL" id="MCM6776039.1"/>
    </source>
</evidence>
<organism evidence="8 9">
    <name type="scientific">Nocardia pulmonis</name>
    <dbReference type="NCBI Taxonomy" id="2951408"/>
    <lineage>
        <taxon>Bacteria</taxon>
        <taxon>Bacillati</taxon>
        <taxon>Actinomycetota</taxon>
        <taxon>Actinomycetes</taxon>
        <taxon>Mycobacteriales</taxon>
        <taxon>Nocardiaceae</taxon>
        <taxon>Nocardia</taxon>
    </lineage>
</organism>
<feature type="transmembrane region" description="Helical" evidence="6">
    <location>
        <begin position="65"/>
        <end position="84"/>
    </location>
</feature>
<feature type="transmembrane region" description="Helical" evidence="6">
    <location>
        <begin position="176"/>
        <end position="198"/>
    </location>
</feature>
<dbReference type="GO" id="GO:0140359">
    <property type="term" value="F:ABC-type transporter activity"/>
    <property type="evidence" value="ECO:0007669"/>
    <property type="project" value="InterPro"/>
</dbReference>
<gene>
    <name evidence="8" type="ORF">NDR86_21385</name>
</gene>
<dbReference type="AlphaFoldDB" id="A0A9X2E842"/>
<keyword evidence="2 6" id="KW-0812">Transmembrane</keyword>
<keyword evidence="3 6" id="KW-1133">Transmembrane helix</keyword>
<evidence type="ECO:0000259" key="7">
    <source>
        <dbReference type="Pfam" id="PF12698"/>
    </source>
</evidence>
<name>A0A9X2E842_9NOCA</name>
<comment type="caution">
    <text evidence="8">The sequence shown here is derived from an EMBL/GenBank/DDBJ whole genome shotgun (WGS) entry which is preliminary data.</text>
</comment>
<sequence length="259" mass="27743">MSAANSPGALHVPAWLQWTALSGRSIRTALREGDVVLAFAAPLVFFVCFHVPLRKSMERVGIDYAQYLLPMIAVYAMFFTSMFAGDRAAREVVGGMATRLRAMPVPPWIPVTARMGANLVRALAALTGALVSGTIFGFRFHDPVSALAFVLIVLAFGAALVIFTDALGTVTRNPELGGTVLFVPQLVFVMTSTGFVPAQGFPGWIQPFVRNQPVSQVTDALRALADGRYTAELRVAAVWIVGLLIVGAVLAVRAEGRRA</sequence>
<dbReference type="PANTHER" id="PTHR43229">
    <property type="entry name" value="NODULATION PROTEIN J"/>
    <property type="match status" value="1"/>
</dbReference>
<feature type="transmembrane region" description="Helical" evidence="6">
    <location>
        <begin position="144"/>
        <end position="164"/>
    </location>
</feature>
<comment type="subcellular location">
    <subcellularLocation>
        <location evidence="1">Membrane</location>
        <topology evidence="1">Multi-pass membrane protein</topology>
    </subcellularLocation>
</comment>
<evidence type="ECO:0000256" key="2">
    <source>
        <dbReference type="ARBA" id="ARBA00022692"/>
    </source>
</evidence>
<feature type="transmembrane region" description="Helical" evidence="6">
    <location>
        <begin position="119"/>
        <end position="138"/>
    </location>
</feature>
<evidence type="ECO:0000256" key="5">
    <source>
        <dbReference type="ARBA" id="ARBA00023251"/>
    </source>
</evidence>
<evidence type="ECO:0000313" key="9">
    <source>
        <dbReference type="Proteomes" id="UP001139157"/>
    </source>
</evidence>